<evidence type="ECO:0000256" key="1">
    <source>
        <dbReference type="ARBA" id="ARBA00004651"/>
    </source>
</evidence>
<keyword evidence="3" id="KW-0677">Repeat</keyword>
<feature type="region of interest" description="Disordered" evidence="7">
    <location>
        <begin position="442"/>
        <end position="474"/>
    </location>
</feature>
<keyword evidence="12" id="KW-1185">Reference proteome</keyword>
<feature type="compositionally biased region" description="Basic and acidic residues" evidence="7">
    <location>
        <begin position="452"/>
        <end position="474"/>
    </location>
</feature>
<dbReference type="Pfam" id="PF01595">
    <property type="entry name" value="CNNM"/>
    <property type="match status" value="1"/>
</dbReference>
<feature type="domain" description="CBS" evidence="9">
    <location>
        <begin position="221"/>
        <end position="280"/>
    </location>
</feature>
<evidence type="ECO:0000256" key="8">
    <source>
        <dbReference type="SAM" id="Phobius"/>
    </source>
</evidence>
<feature type="transmembrane region" description="Helical" evidence="8">
    <location>
        <begin position="6"/>
        <end position="30"/>
    </location>
</feature>
<dbReference type="FunFam" id="3.10.580.10:FF:000002">
    <property type="entry name" value="Magnesium/cobalt efflux protein CorC"/>
    <property type="match status" value="1"/>
</dbReference>
<feature type="domain" description="CBS" evidence="9">
    <location>
        <begin position="286"/>
        <end position="343"/>
    </location>
</feature>
<dbReference type="PROSITE" id="PS51846">
    <property type="entry name" value="CNNM"/>
    <property type="match status" value="1"/>
</dbReference>
<dbReference type="Pfam" id="PF03471">
    <property type="entry name" value="CorC_HlyC"/>
    <property type="match status" value="1"/>
</dbReference>
<dbReference type="PROSITE" id="PS51371">
    <property type="entry name" value="CBS"/>
    <property type="match status" value="2"/>
</dbReference>
<dbReference type="InterPro" id="IPR051676">
    <property type="entry name" value="UPF0053_domain"/>
</dbReference>
<evidence type="ECO:0000259" key="10">
    <source>
        <dbReference type="PROSITE" id="PS51846"/>
    </source>
</evidence>
<evidence type="ECO:0000256" key="3">
    <source>
        <dbReference type="ARBA" id="ARBA00022737"/>
    </source>
</evidence>
<dbReference type="AlphaFoldDB" id="A0A916NFQ9"/>
<protein>
    <recommendedName>
        <fullName evidence="13">CBS domain containing-hemolysin-like protein</fullName>
    </recommendedName>
</protein>
<evidence type="ECO:0000259" key="9">
    <source>
        <dbReference type="PROSITE" id="PS51371"/>
    </source>
</evidence>
<reference evidence="11" key="1">
    <citation type="submission" date="2021-06" db="EMBL/GenBank/DDBJ databases">
        <authorList>
            <person name="Criscuolo A."/>
        </authorList>
    </citation>
    <scope>NUCLEOTIDE SEQUENCE</scope>
    <source>
        <strain evidence="11">CIP111803</strain>
    </source>
</reference>
<name>A0A916NFQ9_9MICO</name>
<evidence type="ECO:0000256" key="5">
    <source>
        <dbReference type="PROSITE-ProRule" id="PRU00703"/>
    </source>
</evidence>
<keyword evidence="6 8" id="KW-0472">Membrane</keyword>
<evidence type="ECO:0000313" key="11">
    <source>
        <dbReference type="EMBL" id="CAG7600007.1"/>
    </source>
</evidence>
<accession>A0A916NFQ9</accession>
<comment type="subcellular location">
    <subcellularLocation>
        <location evidence="1">Cell membrane</location>
        <topology evidence="1">Multi-pass membrane protein</topology>
    </subcellularLocation>
</comment>
<organism evidence="11 12">
    <name type="scientific">Leucobacter soli</name>
    <dbReference type="NCBI Taxonomy" id="2812850"/>
    <lineage>
        <taxon>Bacteria</taxon>
        <taxon>Bacillati</taxon>
        <taxon>Actinomycetota</taxon>
        <taxon>Actinomycetes</taxon>
        <taxon>Micrococcales</taxon>
        <taxon>Microbacteriaceae</taxon>
        <taxon>Leucobacter</taxon>
    </lineage>
</organism>
<dbReference type="CDD" id="cd04590">
    <property type="entry name" value="CBS_pair_CorC_HlyC_assoc"/>
    <property type="match status" value="1"/>
</dbReference>
<evidence type="ECO:0000256" key="4">
    <source>
        <dbReference type="ARBA" id="ARBA00023122"/>
    </source>
</evidence>
<dbReference type="RefSeq" id="WP_218113998.1">
    <property type="nucleotide sequence ID" value="NZ_CAJVAP010000003.1"/>
</dbReference>
<sequence length="474" mass="50424">MNEWWLLAIGLILTFGTGVFVAAEFSLVALDRHELERRRDAGESGLDRVIAGLRITSTHLSSAQLGITITTLLAGYTLEPAFSAMLEGPLAGLGIPEGVRRPIAVLVAVAAATLLSMVIGELVPKNFAIAKPLPTAQVVMPLQHAFTAVFRPAIVVLNGSANGLLRAIGIEPKEELSGARTAEELSSLVRHSASAGLLEADTATLLDRTLRFAEHTAVDVMTPRTRIESIHRLEPASAVLELAGRTGFSRFPVIDEDRDDVVGVVHVKQAVAVPRAKRSEVPVAALMEEPVRVPETMHLDQLLEDLRTQGFQLAIVVDEYGGTAGLVTLEDLVEEIVGEVADEHDRARAGVVGTASEMTLPADLRPDEVREQTGIEIPDGDDYDTIAGYVLLELGRIPVVGDEVALHGPDGTDGGTLRVERMEGRRIARLRYLGPPVEGIADEAAAAGSDTGRADAADPSRLRGPGRDAEGGAR</sequence>
<keyword evidence="6 8" id="KW-1133">Transmembrane helix</keyword>
<proteinExistence type="predicted"/>
<dbReference type="InterPro" id="IPR000644">
    <property type="entry name" value="CBS_dom"/>
</dbReference>
<keyword evidence="6 8" id="KW-0812">Transmembrane</keyword>
<feature type="domain" description="CNNM transmembrane" evidence="10">
    <location>
        <begin position="1"/>
        <end position="202"/>
    </location>
</feature>
<dbReference type="InterPro" id="IPR044751">
    <property type="entry name" value="Ion_transp-like_CBS"/>
</dbReference>
<dbReference type="EMBL" id="CAJVAP010000003">
    <property type="protein sequence ID" value="CAG7600007.1"/>
    <property type="molecule type" value="Genomic_DNA"/>
</dbReference>
<dbReference type="SMART" id="SM00116">
    <property type="entry name" value="CBS"/>
    <property type="match status" value="2"/>
</dbReference>
<dbReference type="Pfam" id="PF00571">
    <property type="entry name" value="CBS"/>
    <property type="match status" value="2"/>
</dbReference>
<dbReference type="SMART" id="SM01091">
    <property type="entry name" value="CorC_HlyC"/>
    <property type="match status" value="1"/>
</dbReference>
<keyword evidence="4 5" id="KW-0129">CBS domain</keyword>
<evidence type="ECO:0000256" key="7">
    <source>
        <dbReference type="SAM" id="MobiDB-lite"/>
    </source>
</evidence>
<evidence type="ECO:0000256" key="6">
    <source>
        <dbReference type="PROSITE-ProRule" id="PRU01193"/>
    </source>
</evidence>
<dbReference type="InterPro" id="IPR005170">
    <property type="entry name" value="Transptr-assoc_dom"/>
</dbReference>
<evidence type="ECO:0000256" key="2">
    <source>
        <dbReference type="ARBA" id="ARBA00022475"/>
    </source>
</evidence>
<dbReference type="PANTHER" id="PTHR43099">
    <property type="entry name" value="UPF0053 PROTEIN YRKA"/>
    <property type="match status" value="1"/>
</dbReference>
<evidence type="ECO:0008006" key="13">
    <source>
        <dbReference type="Google" id="ProtNLM"/>
    </source>
</evidence>
<dbReference type="InterPro" id="IPR002550">
    <property type="entry name" value="CNNM"/>
</dbReference>
<dbReference type="Proteomes" id="UP000693892">
    <property type="component" value="Unassembled WGS sequence"/>
</dbReference>
<dbReference type="PANTHER" id="PTHR43099:SF6">
    <property type="entry name" value="UPF0053 PROTEIN RV1842C"/>
    <property type="match status" value="1"/>
</dbReference>
<keyword evidence="2" id="KW-1003">Cell membrane</keyword>
<dbReference type="GO" id="GO:0005886">
    <property type="term" value="C:plasma membrane"/>
    <property type="evidence" value="ECO:0007669"/>
    <property type="project" value="UniProtKB-SubCell"/>
</dbReference>
<gene>
    <name evidence="11" type="ORF">LEUCIP111803_00348</name>
</gene>
<comment type="caution">
    <text evidence="11">The sequence shown here is derived from an EMBL/GenBank/DDBJ whole genome shotgun (WGS) entry which is preliminary data.</text>
</comment>
<evidence type="ECO:0000313" key="12">
    <source>
        <dbReference type="Proteomes" id="UP000693892"/>
    </source>
</evidence>